<dbReference type="NCBIfam" id="TIGR00180">
    <property type="entry name" value="parB_part"/>
    <property type="match status" value="1"/>
</dbReference>
<dbReference type="InterPro" id="IPR041468">
    <property type="entry name" value="HTH_ParB/Spo0J"/>
</dbReference>
<dbReference type="InterPro" id="IPR036086">
    <property type="entry name" value="ParB/Sulfiredoxin_sf"/>
</dbReference>
<evidence type="ECO:0000256" key="3">
    <source>
        <dbReference type="ARBA" id="ARBA00023125"/>
    </source>
</evidence>
<dbReference type="Pfam" id="PF17762">
    <property type="entry name" value="HTH_ParB"/>
    <property type="match status" value="1"/>
</dbReference>
<dbReference type="PANTHER" id="PTHR33375">
    <property type="entry name" value="CHROMOSOME-PARTITIONING PROTEIN PARB-RELATED"/>
    <property type="match status" value="1"/>
</dbReference>
<dbReference type="SUPFAM" id="SSF110849">
    <property type="entry name" value="ParB/Sulfiredoxin"/>
    <property type="match status" value="1"/>
</dbReference>
<dbReference type="CDD" id="cd16393">
    <property type="entry name" value="SPO0J_N"/>
    <property type="match status" value="1"/>
</dbReference>
<dbReference type="PATRIC" id="fig|1280953.3.peg.2215"/>
<proteinExistence type="inferred from homology"/>
<dbReference type="PANTHER" id="PTHR33375:SF1">
    <property type="entry name" value="CHROMOSOME-PARTITIONING PROTEIN PARB-RELATED"/>
    <property type="match status" value="1"/>
</dbReference>
<dbReference type="SUPFAM" id="SSF109709">
    <property type="entry name" value="KorB DNA-binding domain-like"/>
    <property type="match status" value="1"/>
</dbReference>
<dbReference type="RefSeq" id="WP_035538449.1">
    <property type="nucleotide sequence ID" value="NZ_ARYL01000015.1"/>
</dbReference>
<comment type="function">
    <text evidence="4">Involved in chromosome partition. Localize to both poles of the predivisional cell following completion of DNA replication. Binds to the DNA origin of replication.</text>
</comment>
<dbReference type="AlphaFoldDB" id="A0A059G6R9"/>
<dbReference type="GO" id="GO:0005694">
    <property type="term" value="C:chromosome"/>
    <property type="evidence" value="ECO:0007669"/>
    <property type="project" value="TreeGrafter"/>
</dbReference>
<dbReference type="EMBL" id="ARYL01000015">
    <property type="protein sequence ID" value="KDA02280.1"/>
    <property type="molecule type" value="Genomic_DNA"/>
</dbReference>
<organism evidence="6 7">
    <name type="scientific">Hyphomonas oceanitis SCH89</name>
    <dbReference type="NCBI Taxonomy" id="1280953"/>
    <lineage>
        <taxon>Bacteria</taxon>
        <taxon>Pseudomonadati</taxon>
        <taxon>Pseudomonadota</taxon>
        <taxon>Alphaproteobacteria</taxon>
        <taxon>Hyphomonadales</taxon>
        <taxon>Hyphomonadaceae</taxon>
        <taxon>Hyphomonas</taxon>
    </lineage>
</organism>
<evidence type="ECO:0000256" key="1">
    <source>
        <dbReference type="ARBA" id="ARBA00006295"/>
    </source>
</evidence>
<sequence>MSEEGKTKPARLGRGLSALMGEVDAVGAGSGSDKELSSKPGVASNEIDIELIRRNPAQPRRTFDEGALNELAESLKSKGVLQAILVRPDPKDKGKFQIIAGERRWRAAKIAGLKSIPALVRDIDELELLEIGIIENVQRADLNPIEEAEAYEALMKRFGRTQDSLANSVGKSRVHIANTLRLLQLPESARAFVRDGKLSAGHARAALGAPDPEALVKLAAEKGLSVREVEAKAKEAREGGPVETKSAKQMADEKDVDTEALEADLTRTLGLAVDIRHGKNGGELRIQYRDLEQLDDVCRRLTAKRGS</sequence>
<dbReference type="InterPro" id="IPR004437">
    <property type="entry name" value="ParB/RepB/Spo0J"/>
</dbReference>
<dbReference type="InterPro" id="IPR057240">
    <property type="entry name" value="ParB_dimer_C"/>
</dbReference>
<dbReference type="Pfam" id="PF02195">
    <property type="entry name" value="ParB_N"/>
    <property type="match status" value="1"/>
</dbReference>
<evidence type="ECO:0000313" key="6">
    <source>
        <dbReference type="EMBL" id="KDA02280.1"/>
    </source>
</evidence>
<accession>A0A059G6R9</accession>
<dbReference type="eggNOG" id="COG1475">
    <property type="taxonomic scope" value="Bacteria"/>
</dbReference>
<dbReference type="GO" id="GO:0007059">
    <property type="term" value="P:chromosome segregation"/>
    <property type="evidence" value="ECO:0007669"/>
    <property type="project" value="UniProtKB-KW"/>
</dbReference>
<keyword evidence="2" id="KW-0159">Chromosome partition</keyword>
<dbReference type="FunFam" id="1.10.10.2830:FF:000001">
    <property type="entry name" value="Chromosome partitioning protein ParB"/>
    <property type="match status" value="1"/>
</dbReference>
<dbReference type="OrthoDB" id="9802051at2"/>
<evidence type="ECO:0000256" key="2">
    <source>
        <dbReference type="ARBA" id="ARBA00022829"/>
    </source>
</evidence>
<dbReference type="Gene3D" id="3.90.1530.30">
    <property type="match status" value="1"/>
</dbReference>
<feature type="domain" description="ParB-like N-terminal" evidence="5">
    <location>
        <begin position="45"/>
        <end position="137"/>
    </location>
</feature>
<dbReference type="SMART" id="SM00470">
    <property type="entry name" value="ParB"/>
    <property type="match status" value="1"/>
</dbReference>
<reference evidence="6 7" key="1">
    <citation type="journal article" date="2014" name="Antonie Van Leeuwenhoek">
        <title>Hyphomonas beringensis sp. nov. and Hyphomonas chukchiensis sp. nov., isolated from surface seawater of the Bering Sea and Chukchi Sea.</title>
        <authorList>
            <person name="Li C."/>
            <person name="Lai Q."/>
            <person name="Li G."/>
            <person name="Dong C."/>
            <person name="Wang J."/>
            <person name="Liao Y."/>
            <person name="Shao Z."/>
        </authorList>
    </citation>
    <scope>NUCLEOTIDE SEQUENCE [LARGE SCALE GENOMIC DNA]</scope>
    <source>
        <strain evidence="6 7">SCH89</strain>
    </source>
</reference>
<name>A0A059G6R9_9PROT</name>
<dbReference type="Proteomes" id="UP000024942">
    <property type="component" value="Unassembled WGS sequence"/>
</dbReference>
<evidence type="ECO:0000313" key="7">
    <source>
        <dbReference type="Proteomes" id="UP000024942"/>
    </source>
</evidence>
<evidence type="ECO:0000259" key="5">
    <source>
        <dbReference type="SMART" id="SM00470"/>
    </source>
</evidence>
<gene>
    <name evidence="6" type="ORF">HOC_10978</name>
</gene>
<comment type="caution">
    <text evidence="6">The sequence shown here is derived from an EMBL/GenBank/DDBJ whole genome shotgun (WGS) entry which is preliminary data.</text>
</comment>
<dbReference type="STRING" id="1280953.HOC_10978"/>
<protein>
    <submittedName>
        <fullName evidence="6">Chromosome partitioning protein ParB</fullName>
    </submittedName>
</protein>
<dbReference type="GO" id="GO:0003677">
    <property type="term" value="F:DNA binding"/>
    <property type="evidence" value="ECO:0007669"/>
    <property type="project" value="UniProtKB-KW"/>
</dbReference>
<evidence type="ECO:0000256" key="4">
    <source>
        <dbReference type="ARBA" id="ARBA00025472"/>
    </source>
</evidence>
<comment type="similarity">
    <text evidence="1">Belongs to the ParB family.</text>
</comment>
<dbReference type="Gene3D" id="1.10.10.2830">
    <property type="match status" value="1"/>
</dbReference>
<dbReference type="FunFam" id="3.90.1530.30:FF:000001">
    <property type="entry name" value="Chromosome partitioning protein ParB"/>
    <property type="match status" value="1"/>
</dbReference>
<dbReference type="InterPro" id="IPR003115">
    <property type="entry name" value="ParB_N"/>
</dbReference>
<keyword evidence="7" id="KW-1185">Reference proteome</keyword>
<keyword evidence="3" id="KW-0238">DNA-binding</keyword>
<dbReference type="GO" id="GO:0045881">
    <property type="term" value="P:positive regulation of sporulation resulting in formation of a cellular spore"/>
    <property type="evidence" value="ECO:0007669"/>
    <property type="project" value="TreeGrafter"/>
</dbReference>
<dbReference type="Pfam" id="PF23552">
    <property type="entry name" value="ParB_C"/>
    <property type="match status" value="1"/>
</dbReference>
<dbReference type="InterPro" id="IPR050336">
    <property type="entry name" value="Chromosome_partition/occlusion"/>
</dbReference>